<reference evidence="7" key="1">
    <citation type="submission" date="2016-10" db="EMBL/GenBank/DDBJ databases">
        <authorList>
            <person name="Varghese N."/>
            <person name="Submissions S."/>
        </authorList>
    </citation>
    <scope>NUCLEOTIDE SEQUENCE [LARGE SCALE GENOMIC DNA]</scope>
    <source>
        <strain evidence="7">DSM 6150</strain>
    </source>
</reference>
<protein>
    <submittedName>
        <fullName evidence="6">Hemerythrin</fullName>
    </submittedName>
</protein>
<keyword evidence="2" id="KW-0561">Oxygen transport</keyword>
<evidence type="ECO:0000256" key="2">
    <source>
        <dbReference type="ARBA" id="ARBA00022621"/>
    </source>
</evidence>
<dbReference type="PANTHER" id="PTHR37164">
    <property type="entry name" value="BACTERIOHEMERYTHRIN"/>
    <property type="match status" value="1"/>
</dbReference>
<feature type="domain" description="Hemerythrin-like" evidence="5">
    <location>
        <begin position="13"/>
        <end position="125"/>
    </location>
</feature>
<dbReference type="SUPFAM" id="SSF47188">
    <property type="entry name" value="Hemerythrin-like"/>
    <property type="match status" value="1"/>
</dbReference>
<gene>
    <name evidence="6" type="ORF">SAMN05660284_01949</name>
</gene>
<dbReference type="InterPro" id="IPR012312">
    <property type="entry name" value="Hemerythrin-like"/>
</dbReference>
<sequence>MPLLDWNPDYCIGIHTVDKDHQYLFLLVNRFHDAYKANHDKTQILSLLRNLILYAETHFRHEEEYMDQIAYPEIEEHKQAHSQFIEQVFRLQDEYESGVLRLSDDVMDFLGTWLMRHIIEMDHKLKN</sequence>
<proteinExistence type="inferred from homology"/>
<dbReference type="Proteomes" id="UP000242869">
    <property type="component" value="Unassembled WGS sequence"/>
</dbReference>
<organism evidence="6 7">
    <name type="scientific">Formivibrio citricus</name>
    <dbReference type="NCBI Taxonomy" id="83765"/>
    <lineage>
        <taxon>Bacteria</taxon>
        <taxon>Pseudomonadati</taxon>
        <taxon>Pseudomonadota</taxon>
        <taxon>Betaproteobacteria</taxon>
        <taxon>Neisseriales</taxon>
        <taxon>Chitinibacteraceae</taxon>
        <taxon>Formivibrio</taxon>
    </lineage>
</organism>
<evidence type="ECO:0000256" key="4">
    <source>
        <dbReference type="ARBA" id="ARBA00023004"/>
    </source>
</evidence>
<dbReference type="EMBL" id="FOVE01000014">
    <property type="protein sequence ID" value="SFN64462.1"/>
    <property type="molecule type" value="Genomic_DNA"/>
</dbReference>
<name>A0A1I5AQ03_9NEIS</name>
<keyword evidence="2" id="KW-0813">Transport</keyword>
<dbReference type="AlphaFoldDB" id="A0A1I5AQ03"/>
<dbReference type="STRING" id="83765.SAMN05660284_01949"/>
<dbReference type="PROSITE" id="PS00550">
    <property type="entry name" value="HEMERYTHRINS"/>
    <property type="match status" value="1"/>
</dbReference>
<dbReference type="InterPro" id="IPR050669">
    <property type="entry name" value="Hemerythrin"/>
</dbReference>
<dbReference type="RefSeq" id="WP_091195296.1">
    <property type="nucleotide sequence ID" value="NZ_FOVE01000014.1"/>
</dbReference>
<comment type="similarity">
    <text evidence="1">Belongs to the hemerythrin family.</text>
</comment>
<dbReference type="OrthoDB" id="5296936at2"/>
<dbReference type="InterPro" id="IPR035938">
    <property type="entry name" value="Hemerythrin-like_sf"/>
</dbReference>
<evidence type="ECO:0000259" key="5">
    <source>
        <dbReference type="Pfam" id="PF01814"/>
    </source>
</evidence>
<dbReference type="InterPro" id="IPR012827">
    <property type="entry name" value="Hemerythrin_metal-bd"/>
</dbReference>
<dbReference type="InterPro" id="IPR016131">
    <property type="entry name" value="Haemerythrin_Fe_BS"/>
</dbReference>
<accession>A0A1I5AQ03</accession>
<evidence type="ECO:0000313" key="6">
    <source>
        <dbReference type="EMBL" id="SFN64462.1"/>
    </source>
</evidence>
<dbReference type="Pfam" id="PF01814">
    <property type="entry name" value="Hemerythrin"/>
    <property type="match status" value="1"/>
</dbReference>
<keyword evidence="4" id="KW-0408">Iron</keyword>
<evidence type="ECO:0000313" key="7">
    <source>
        <dbReference type="Proteomes" id="UP000242869"/>
    </source>
</evidence>
<keyword evidence="3" id="KW-0479">Metal-binding</keyword>
<evidence type="ECO:0000256" key="3">
    <source>
        <dbReference type="ARBA" id="ARBA00022723"/>
    </source>
</evidence>
<dbReference type="CDD" id="cd12107">
    <property type="entry name" value="Hemerythrin"/>
    <property type="match status" value="1"/>
</dbReference>
<keyword evidence="7" id="KW-1185">Reference proteome</keyword>
<evidence type="ECO:0000256" key="1">
    <source>
        <dbReference type="ARBA" id="ARBA00010587"/>
    </source>
</evidence>
<dbReference type="NCBIfam" id="TIGR02481">
    <property type="entry name" value="hemeryth_dom"/>
    <property type="match status" value="1"/>
</dbReference>
<dbReference type="Gene3D" id="1.20.120.50">
    <property type="entry name" value="Hemerythrin-like"/>
    <property type="match status" value="1"/>
</dbReference>
<dbReference type="PANTHER" id="PTHR37164:SF1">
    <property type="entry name" value="BACTERIOHEMERYTHRIN"/>
    <property type="match status" value="1"/>
</dbReference>
<dbReference type="GO" id="GO:0005344">
    <property type="term" value="F:oxygen carrier activity"/>
    <property type="evidence" value="ECO:0007669"/>
    <property type="project" value="UniProtKB-KW"/>
</dbReference>
<dbReference type="NCBIfam" id="NF033749">
    <property type="entry name" value="bact_hemeryth"/>
    <property type="match status" value="1"/>
</dbReference>
<dbReference type="GO" id="GO:0046872">
    <property type="term" value="F:metal ion binding"/>
    <property type="evidence" value="ECO:0007669"/>
    <property type="project" value="UniProtKB-KW"/>
</dbReference>